<dbReference type="Proteomes" id="UP000236333">
    <property type="component" value="Unassembled WGS sequence"/>
</dbReference>
<gene>
    <name evidence="2" type="ORF">TSOC_009876</name>
</gene>
<reference evidence="2 3" key="1">
    <citation type="journal article" date="2017" name="Mol. Biol. Evol.">
        <title>The 4-celled Tetrabaena socialis nuclear genome reveals the essential components for genetic control of cell number at the origin of multicellularity in the volvocine lineage.</title>
        <authorList>
            <person name="Featherston J."/>
            <person name="Arakaki Y."/>
            <person name="Hanschen E.R."/>
            <person name="Ferris P.J."/>
            <person name="Michod R.E."/>
            <person name="Olson B.J.S.C."/>
            <person name="Nozaki H."/>
            <person name="Durand P.M."/>
        </authorList>
    </citation>
    <scope>NUCLEOTIDE SEQUENCE [LARGE SCALE GENOMIC DNA]</scope>
    <source>
        <strain evidence="2 3">NIES-571</strain>
    </source>
</reference>
<comment type="caution">
    <text evidence="2">The sequence shown here is derived from an EMBL/GenBank/DDBJ whole genome shotgun (WGS) entry which is preliminary data.</text>
</comment>
<dbReference type="EMBL" id="PGGS01000434">
    <property type="protein sequence ID" value="PNH04020.1"/>
    <property type="molecule type" value="Genomic_DNA"/>
</dbReference>
<evidence type="ECO:0000256" key="1">
    <source>
        <dbReference type="SAM" id="MobiDB-lite"/>
    </source>
</evidence>
<evidence type="ECO:0000313" key="3">
    <source>
        <dbReference type="Proteomes" id="UP000236333"/>
    </source>
</evidence>
<protein>
    <submittedName>
        <fullName evidence="2">Uncharacterized protein</fullName>
    </submittedName>
</protein>
<sequence length="247" mass="26961">MCFRGIIYNFTDSSATELHRMTNNTARGVSLLLHPDEPSPPAGVSSNVLRHMPLGIVVRPDGPALGAVYDLPAGAPNPIPPDCIVILPETHTFTPPHPLGTPAHKAASRGFPLGDDYAVSDYAAQGQSFRATSWLAHLNPPAAGVFTHASLYVILTRIPDWESLHLLAPLWNPRNESQHGSILDKFRVLAKPEPELAAELPACKAWRASQRPPSPPCSLPTRRRRWRDAEGIGQKHGVDWDRARAEA</sequence>
<proteinExistence type="predicted"/>
<organism evidence="2 3">
    <name type="scientific">Tetrabaena socialis</name>
    <dbReference type="NCBI Taxonomy" id="47790"/>
    <lineage>
        <taxon>Eukaryota</taxon>
        <taxon>Viridiplantae</taxon>
        <taxon>Chlorophyta</taxon>
        <taxon>core chlorophytes</taxon>
        <taxon>Chlorophyceae</taxon>
        <taxon>CS clade</taxon>
        <taxon>Chlamydomonadales</taxon>
        <taxon>Tetrabaenaceae</taxon>
        <taxon>Tetrabaena</taxon>
    </lineage>
</organism>
<dbReference type="OrthoDB" id="2986975at2759"/>
<name>A0A2J7ZUV2_9CHLO</name>
<accession>A0A2J7ZUV2</accession>
<keyword evidence="3" id="KW-1185">Reference proteome</keyword>
<evidence type="ECO:0000313" key="2">
    <source>
        <dbReference type="EMBL" id="PNH04020.1"/>
    </source>
</evidence>
<feature type="region of interest" description="Disordered" evidence="1">
    <location>
        <begin position="207"/>
        <end position="231"/>
    </location>
</feature>
<dbReference type="AlphaFoldDB" id="A0A2J7ZUV2"/>